<dbReference type="GeneID" id="59287541"/>
<accession>A0A8H6FWY2</accession>
<dbReference type="AlphaFoldDB" id="A0A8H6FWY2"/>
<dbReference type="RefSeq" id="XP_037165601.1">
    <property type="nucleotide sequence ID" value="XM_037307792.1"/>
</dbReference>
<comment type="caution">
    <text evidence="1">The sequence shown here is derived from an EMBL/GenBank/DDBJ whole genome shotgun (WGS) entry which is preliminary data.</text>
</comment>
<reference evidence="1 2" key="1">
    <citation type="journal article" date="2020" name="Genomics">
        <title>Complete, high-quality genomes from long-read metagenomic sequencing of two wolf lichen thalli reveals enigmatic genome architecture.</title>
        <authorList>
            <person name="McKenzie S.K."/>
            <person name="Walston R.F."/>
            <person name="Allen J.L."/>
        </authorList>
    </citation>
    <scope>NUCLEOTIDE SEQUENCE [LARGE SCALE GENOMIC DNA]</scope>
    <source>
        <strain evidence="1">WasteWater2</strain>
    </source>
</reference>
<name>A0A8H6FWY2_9LECA</name>
<evidence type="ECO:0000313" key="1">
    <source>
        <dbReference type="EMBL" id="KAF6236249.1"/>
    </source>
</evidence>
<sequence length="136" mass="14640">MPTYCVKVSRGSAEDTRSVPTKAPLTRRKFSSPTLSTLHPGLASKQLIILATPLQEVPILLVEAASTRRSVGRNSTSYLIHTAPTPASPFQSGGPTFALRCRSCSHPRTGKVVLLQGLSGGQIKQCSSMCSRLREY</sequence>
<protein>
    <submittedName>
        <fullName evidence="1">Uncharacterized protein</fullName>
    </submittedName>
</protein>
<organism evidence="1 2">
    <name type="scientific">Letharia columbiana</name>
    <dbReference type="NCBI Taxonomy" id="112416"/>
    <lineage>
        <taxon>Eukaryota</taxon>
        <taxon>Fungi</taxon>
        <taxon>Dikarya</taxon>
        <taxon>Ascomycota</taxon>
        <taxon>Pezizomycotina</taxon>
        <taxon>Lecanoromycetes</taxon>
        <taxon>OSLEUM clade</taxon>
        <taxon>Lecanoromycetidae</taxon>
        <taxon>Lecanorales</taxon>
        <taxon>Lecanorineae</taxon>
        <taxon>Parmeliaceae</taxon>
        <taxon>Letharia</taxon>
    </lineage>
</organism>
<dbReference type="EMBL" id="JACCJC010000021">
    <property type="protein sequence ID" value="KAF6236249.1"/>
    <property type="molecule type" value="Genomic_DNA"/>
</dbReference>
<keyword evidence="2" id="KW-1185">Reference proteome</keyword>
<dbReference type="Proteomes" id="UP000578531">
    <property type="component" value="Unassembled WGS sequence"/>
</dbReference>
<evidence type="ECO:0000313" key="2">
    <source>
        <dbReference type="Proteomes" id="UP000578531"/>
    </source>
</evidence>
<proteinExistence type="predicted"/>
<gene>
    <name evidence="1" type="ORF">HO173_005880</name>
</gene>